<evidence type="ECO:0000256" key="2">
    <source>
        <dbReference type="RuleBase" id="RU362080"/>
    </source>
</evidence>
<dbReference type="InterPro" id="IPR006442">
    <property type="entry name" value="Antitoxin_Phd/YefM"/>
</dbReference>
<dbReference type="SMART" id="SM00091">
    <property type="entry name" value="PAS"/>
    <property type="match status" value="1"/>
</dbReference>
<dbReference type="STRING" id="937218.SAMN06297251_10340"/>
<reference evidence="4 5" key="1">
    <citation type="submission" date="2017-04" db="EMBL/GenBank/DDBJ databases">
        <authorList>
            <person name="Afonso C.L."/>
            <person name="Miller P.J."/>
            <person name="Scott M.A."/>
            <person name="Spackman E."/>
            <person name="Goraichik I."/>
            <person name="Dimitrov K.M."/>
            <person name="Suarez D.L."/>
            <person name="Swayne D.E."/>
        </authorList>
    </citation>
    <scope>NUCLEOTIDE SEQUENCE [LARGE SCALE GENOMIC DNA]</scope>
    <source>
        <strain evidence="4 5">CGMCC 1.10972</strain>
    </source>
</reference>
<dbReference type="Pfam" id="PF08448">
    <property type="entry name" value="PAS_4"/>
    <property type="match status" value="1"/>
</dbReference>
<dbReference type="EMBL" id="FWXR01000003">
    <property type="protein sequence ID" value="SMC50528.1"/>
    <property type="molecule type" value="Genomic_DNA"/>
</dbReference>
<dbReference type="NCBIfam" id="TIGR00229">
    <property type="entry name" value="sensory_box"/>
    <property type="match status" value="1"/>
</dbReference>
<dbReference type="RefSeq" id="WP_084408879.1">
    <property type="nucleotide sequence ID" value="NZ_FWXR01000003.1"/>
</dbReference>
<proteinExistence type="inferred from homology"/>
<dbReference type="InterPro" id="IPR036165">
    <property type="entry name" value="YefM-like_sf"/>
</dbReference>
<dbReference type="InterPro" id="IPR000014">
    <property type="entry name" value="PAS"/>
</dbReference>
<dbReference type="Gene3D" id="3.30.450.20">
    <property type="entry name" value="PAS domain"/>
    <property type="match status" value="1"/>
</dbReference>
<comment type="function">
    <text evidence="2">Antitoxin component of a type II toxin-antitoxin (TA) system.</text>
</comment>
<dbReference type="NCBIfam" id="TIGR01552">
    <property type="entry name" value="phd_fam"/>
    <property type="match status" value="1"/>
</dbReference>
<evidence type="ECO:0000259" key="3">
    <source>
        <dbReference type="PROSITE" id="PS50112"/>
    </source>
</evidence>
<protein>
    <recommendedName>
        <fullName evidence="2">Antitoxin</fullName>
    </recommendedName>
</protein>
<sequence length="185" mass="20476">MTISDDDKAPELSRETHVTAGELNRNFGEIQDRARHGPVVVTHHGRPRVAIVSIEDYEKLKAAKAPPDGTYRRKLSIVLDCIQECYVSLDRDWTIVSVNRMAELFIGMSRDELVGLDWRTAFPNTRGSVAEDHLRRVFAHGEVAAFETTSLTNPHRTVAIRMFPLPLPGGGAGILFSTVSAGPSR</sequence>
<accession>A0A1W1ZR05</accession>
<dbReference type="InterPro" id="IPR013656">
    <property type="entry name" value="PAS_4"/>
</dbReference>
<dbReference type="AlphaFoldDB" id="A0A1W1ZR05"/>
<gene>
    <name evidence="4" type="ORF">SAMN06297251_10340</name>
</gene>
<dbReference type="PROSITE" id="PS50112">
    <property type="entry name" value="PAS"/>
    <property type="match status" value="1"/>
</dbReference>
<dbReference type="Pfam" id="PF02604">
    <property type="entry name" value="PhdYeFM_antitox"/>
    <property type="match status" value="1"/>
</dbReference>
<dbReference type="Proteomes" id="UP000192656">
    <property type="component" value="Unassembled WGS sequence"/>
</dbReference>
<evidence type="ECO:0000256" key="1">
    <source>
        <dbReference type="ARBA" id="ARBA00009981"/>
    </source>
</evidence>
<name>A0A1W1ZR05_9HYPH</name>
<evidence type="ECO:0000313" key="5">
    <source>
        <dbReference type="Proteomes" id="UP000192656"/>
    </source>
</evidence>
<dbReference type="SUPFAM" id="SSF55785">
    <property type="entry name" value="PYP-like sensor domain (PAS domain)"/>
    <property type="match status" value="1"/>
</dbReference>
<evidence type="ECO:0000313" key="4">
    <source>
        <dbReference type="EMBL" id="SMC50528.1"/>
    </source>
</evidence>
<feature type="domain" description="PAS" evidence="3">
    <location>
        <begin position="71"/>
        <end position="141"/>
    </location>
</feature>
<organism evidence="4 5">
    <name type="scientific">Fulvimarina manganoxydans</name>
    <dbReference type="NCBI Taxonomy" id="937218"/>
    <lineage>
        <taxon>Bacteria</taxon>
        <taxon>Pseudomonadati</taxon>
        <taxon>Pseudomonadota</taxon>
        <taxon>Alphaproteobacteria</taxon>
        <taxon>Hyphomicrobiales</taxon>
        <taxon>Aurantimonadaceae</taxon>
        <taxon>Fulvimarina</taxon>
    </lineage>
</organism>
<dbReference type="CDD" id="cd00130">
    <property type="entry name" value="PAS"/>
    <property type="match status" value="1"/>
</dbReference>
<comment type="similarity">
    <text evidence="1 2">Belongs to the phD/YefM antitoxin family.</text>
</comment>
<dbReference type="Gene3D" id="3.40.1620.10">
    <property type="entry name" value="YefM-like domain"/>
    <property type="match status" value="1"/>
</dbReference>
<dbReference type="InterPro" id="IPR035965">
    <property type="entry name" value="PAS-like_dom_sf"/>
</dbReference>
<keyword evidence="5" id="KW-1185">Reference proteome</keyword>
<dbReference type="SUPFAM" id="SSF143120">
    <property type="entry name" value="YefM-like"/>
    <property type="match status" value="1"/>
</dbReference>